<evidence type="ECO:0000313" key="1">
    <source>
        <dbReference type="EMBL" id="REF37740.1"/>
    </source>
</evidence>
<protein>
    <submittedName>
        <fullName evidence="1">Uncharacterized protein</fullName>
    </submittedName>
</protein>
<accession>A0A3D9VC33</accession>
<dbReference type="EMBL" id="QTUC01000001">
    <property type="protein sequence ID" value="REF37740.1"/>
    <property type="molecule type" value="Genomic_DNA"/>
</dbReference>
<evidence type="ECO:0000313" key="2">
    <source>
        <dbReference type="Proteomes" id="UP000256485"/>
    </source>
</evidence>
<proteinExistence type="predicted"/>
<keyword evidence="2" id="KW-1185">Reference proteome</keyword>
<sequence>MEPEEKWPDGEYARHPGMTTGTPHDRHIFEQIMECWRCVVLRDDIVIARLYWFFQEVWETVHGPIAPHASAKR</sequence>
<organism evidence="1 2">
    <name type="scientific">Thermasporomyces composti</name>
    <dbReference type="NCBI Taxonomy" id="696763"/>
    <lineage>
        <taxon>Bacteria</taxon>
        <taxon>Bacillati</taxon>
        <taxon>Actinomycetota</taxon>
        <taxon>Actinomycetes</taxon>
        <taxon>Propionibacteriales</taxon>
        <taxon>Nocardioidaceae</taxon>
        <taxon>Thermasporomyces</taxon>
    </lineage>
</organism>
<comment type="caution">
    <text evidence="1">The sequence shown here is derived from an EMBL/GenBank/DDBJ whole genome shotgun (WGS) entry which is preliminary data.</text>
</comment>
<name>A0A3D9VC33_THECX</name>
<gene>
    <name evidence="1" type="ORF">DFJ64_3195</name>
</gene>
<dbReference type="Proteomes" id="UP000256485">
    <property type="component" value="Unassembled WGS sequence"/>
</dbReference>
<reference evidence="1 2" key="1">
    <citation type="submission" date="2018-08" db="EMBL/GenBank/DDBJ databases">
        <title>Sequencing the genomes of 1000 actinobacteria strains.</title>
        <authorList>
            <person name="Klenk H.-P."/>
        </authorList>
    </citation>
    <scope>NUCLEOTIDE SEQUENCE [LARGE SCALE GENOMIC DNA]</scope>
    <source>
        <strain evidence="1 2">DSM 22891</strain>
    </source>
</reference>
<dbReference type="AlphaFoldDB" id="A0A3D9VC33"/>